<accession>A0ACB5T5C7</accession>
<organism evidence="1 2">
    <name type="scientific">Ambrosiozyma monospora</name>
    <name type="common">Yeast</name>
    <name type="synonym">Endomycopsis monosporus</name>
    <dbReference type="NCBI Taxonomy" id="43982"/>
    <lineage>
        <taxon>Eukaryota</taxon>
        <taxon>Fungi</taxon>
        <taxon>Dikarya</taxon>
        <taxon>Ascomycota</taxon>
        <taxon>Saccharomycotina</taxon>
        <taxon>Pichiomycetes</taxon>
        <taxon>Pichiales</taxon>
        <taxon>Pichiaceae</taxon>
        <taxon>Ambrosiozyma</taxon>
    </lineage>
</organism>
<reference evidence="1" key="1">
    <citation type="submission" date="2023-04" db="EMBL/GenBank/DDBJ databases">
        <title>Ambrosiozyma monospora NBRC 10751.</title>
        <authorList>
            <person name="Ichikawa N."/>
            <person name="Sato H."/>
            <person name="Tonouchi N."/>
        </authorList>
    </citation>
    <scope>NUCLEOTIDE SEQUENCE</scope>
    <source>
        <strain evidence="1">NBRC 10751</strain>
    </source>
</reference>
<proteinExistence type="predicted"/>
<keyword evidence="2" id="KW-1185">Reference proteome</keyword>
<dbReference type="Proteomes" id="UP001165064">
    <property type="component" value="Unassembled WGS sequence"/>
</dbReference>
<gene>
    <name evidence="1" type="ORF">Amon02_000525800</name>
</gene>
<name>A0ACB5T5C7_AMBMO</name>
<protein>
    <submittedName>
        <fullName evidence="1">Unnamed protein product</fullName>
    </submittedName>
</protein>
<sequence length="393" mass="42792">MASSTTVNKSSPQSWDPEDDSLLIHLKEVKNLGWKQISSYFDHRTSNACQFRWRRLKSGQLKSSSQAATANSSNNNNTPNTSPINSANNNNIPQICFNPISTPFSVHQQARARRASNGSMDSTYSSTSRVNKYPVSSTSIRRSSSISSQEVKMKILDELNHSASARSRLAYTSGALSPSDSSANSSDDDNDAAELSEADSLDSKTTSLASSTYGGLPRNNKNYSYSPSAPSSAHWSSAAYPPTAPYYCPSTAPSTCSTSTVGMITSAALAVSKSADTIHSAHPLQQSPSWGTATAPRPTFRTSYWNQDEDQLLRDRVQRNLSFVELSVLLQNKSDEEIRNRIEFLEREKRPQLPKLSIRSLLDSNIDSTPVARVPLPVTKAASSVVGISQLVN</sequence>
<evidence type="ECO:0000313" key="1">
    <source>
        <dbReference type="EMBL" id="GME82008.1"/>
    </source>
</evidence>
<evidence type="ECO:0000313" key="2">
    <source>
        <dbReference type="Proteomes" id="UP001165064"/>
    </source>
</evidence>
<dbReference type="EMBL" id="BSXS01003828">
    <property type="protein sequence ID" value="GME82008.1"/>
    <property type="molecule type" value="Genomic_DNA"/>
</dbReference>
<comment type="caution">
    <text evidence="1">The sequence shown here is derived from an EMBL/GenBank/DDBJ whole genome shotgun (WGS) entry which is preliminary data.</text>
</comment>